<feature type="signal peptide" evidence="2">
    <location>
        <begin position="1"/>
        <end position="29"/>
    </location>
</feature>
<gene>
    <name evidence="3" type="ORF">K227x_22940</name>
</gene>
<evidence type="ECO:0000256" key="1">
    <source>
        <dbReference type="PROSITE-ProRule" id="PRU00339"/>
    </source>
</evidence>
<dbReference type="SUPFAM" id="SSF48452">
    <property type="entry name" value="TPR-like"/>
    <property type="match status" value="1"/>
</dbReference>
<dbReference type="PROSITE" id="PS50005">
    <property type="entry name" value="TPR"/>
    <property type="match status" value="2"/>
</dbReference>
<dbReference type="Pfam" id="PF13432">
    <property type="entry name" value="TPR_16"/>
    <property type="match status" value="1"/>
</dbReference>
<dbReference type="AlphaFoldDB" id="A0A517N9U6"/>
<dbReference type="InterPro" id="IPR011990">
    <property type="entry name" value="TPR-like_helical_dom_sf"/>
</dbReference>
<organism evidence="3 4">
    <name type="scientific">Rubripirellula lacrimiformis</name>
    <dbReference type="NCBI Taxonomy" id="1930273"/>
    <lineage>
        <taxon>Bacteria</taxon>
        <taxon>Pseudomonadati</taxon>
        <taxon>Planctomycetota</taxon>
        <taxon>Planctomycetia</taxon>
        <taxon>Pirellulales</taxon>
        <taxon>Pirellulaceae</taxon>
        <taxon>Rubripirellula</taxon>
    </lineage>
</organism>
<feature type="repeat" description="TPR" evidence="1">
    <location>
        <begin position="83"/>
        <end position="116"/>
    </location>
</feature>
<evidence type="ECO:0000256" key="2">
    <source>
        <dbReference type="SAM" id="SignalP"/>
    </source>
</evidence>
<dbReference type="EMBL" id="CP036525">
    <property type="protein sequence ID" value="QDT03909.1"/>
    <property type="molecule type" value="Genomic_DNA"/>
</dbReference>
<accession>A0A517N9U6</accession>
<dbReference type="KEGG" id="rlc:K227x_22940"/>
<protein>
    <submittedName>
        <fullName evidence="3">Lipoprotein NlpI</fullName>
    </submittedName>
</protein>
<evidence type="ECO:0000313" key="4">
    <source>
        <dbReference type="Proteomes" id="UP000318538"/>
    </source>
</evidence>
<keyword evidence="2" id="KW-0732">Signal</keyword>
<evidence type="ECO:0000313" key="3">
    <source>
        <dbReference type="EMBL" id="QDT03909.1"/>
    </source>
</evidence>
<keyword evidence="3" id="KW-0449">Lipoprotein</keyword>
<dbReference type="PANTHER" id="PTHR47908">
    <property type="match status" value="1"/>
</dbReference>
<dbReference type="InterPro" id="IPR019734">
    <property type="entry name" value="TPR_rpt"/>
</dbReference>
<reference evidence="3 4" key="1">
    <citation type="submission" date="2019-02" db="EMBL/GenBank/DDBJ databases">
        <title>Deep-cultivation of Planctomycetes and their phenomic and genomic characterization uncovers novel biology.</title>
        <authorList>
            <person name="Wiegand S."/>
            <person name="Jogler M."/>
            <person name="Boedeker C."/>
            <person name="Pinto D."/>
            <person name="Vollmers J."/>
            <person name="Rivas-Marin E."/>
            <person name="Kohn T."/>
            <person name="Peeters S.H."/>
            <person name="Heuer A."/>
            <person name="Rast P."/>
            <person name="Oberbeckmann S."/>
            <person name="Bunk B."/>
            <person name="Jeske O."/>
            <person name="Meyerdierks A."/>
            <person name="Storesund J.E."/>
            <person name="Kallscheuer N."/>
            <person name="Luecker S."/>
            <person name="Lage O.M."/>
            <person name="Pohl T."/>
            <person name="Merkel B.J."/>
            <person name="Hornburger P."/>
            <person name="Mueller R.-W."/>
            <person name="Bruemmer F."/>
            <person name="Labrenz M."/>
            <person name="Spormann A.M."/>
            <person name="Op den Camp H."/>
            <person name="Overmann J."/>
            <person name="Amann R."/>
            <person name="Jetten M.S.M."/>
            <person name="Mascher T."/>
            <person name="Medema M.H."/>
            <person name="Devos D.P."/>
            <person name="Kaster A.-K."/>
            <person name="Ovreas L."/>
            <person name="Rohde M."/>
            <person name="Galperin M.Y."/>
            <person name="Jogler C."/>
        </authorList>
    </citation>
    <scope>NUCLEOTIDE SEQUENCE [LARGE SCALE GENOMIC DNA]</scope>
    <source>
        <strain evidence="3 4">K22_7</strain>
    </source>
</reference>
<dbReference type="PANTHER" id="PTHR47908:SF2">
    <property type="entry name" value="TETRATRICOPEPTIDE REPEAT (TPR)-LIKE SUPERFAMILY PROTEIN"/>
    <property type="match status" value="1"/>
</dbReference>
<feature type="chain" id="PRO_5021917820" evidence="2">
    <location>
        <begin position="30"/>
        <end position="275"/>
    </location>
</feature>
<feature type="repeat" description="TPR" evidence="1">
    <location>
        <begin position="117"/>
        <end position="150"/>
    </location>
</feature>
<dbReference type="Gene3D" id="1.25.40.10">
    <property type="entry name" value="Tetratricopeptide repeat domain"/>
    <property type="match status" value="1"/>
</dbReference>
<name>A0A517N9U6_9BACT</name>
<sequence precursor="true">MFVFGSMPVFRRAMVGCVWLALVAAVQIAAIGQQPKEADSDLSVPAATLSSLRIQASESLRAGKLSLATAAADAMITDYGDDVQAIAAAGDIYLRSGKVQKSVRQFDRLVNRQPSQMPYLWQRGIALYFAGKYDEAADQFAKHRRVNPNDVENAAWHFLCIAKDQSPEKAKQMVLPAPGDGREPMNEVLAMLSSGDTQSVRARIDQVHRDSPGSRSAKEATFYGELYLGLYADAWGDLAEAKARMDAACRDTPPHYMGDVARVYAEHLRQSTVLP</sequence>
<keyword evidence="4" id="KW-1185">Reference proteome</keyword>
<proteinExistence type="predicted"/>
<keyword evidence="1" id="KW-0802">TPR repeat</keyword>
<dbReference type="Proteomes" id="UP000318538">
    <property type="component" value="Chromosome"/>
</dbReference>